<sequence>MKTGKKDIKTAMFRISITGKDINASKGEALSERGYYVCVLRMILTEETPKEEDGSESPIRFIGTGGDGKLAEEGASSLALAAAKAKDDHPVSHEQDDIDVDKGVHREDDYMPPPDTIDSSDTGSIELMSKLDPLATLQEGLDESEREVTNYK</sequence>
<organism evidence="2 3">
    <name type="scientific">Fragilariopsis cylindrus CCMP1102</name>
    <dbReference type="NCBI Taxonomy" id="635003"/>
    <lineage>
        <taxon>Eukaryota</taxon>
        <taxon>Sar</taxon>
        <taxon>Stramenopiles</taxon>
        <taxon>Ochrophyta</taxon>
        <taxon>Bacillariophyta</taxon>
        <taxon>Bacillariophyceae</taxon>
        <taxon>Bacillariophycidae</taxon>
        <taxon>Bacillariales</taxon>
        <taxon>Bacillariaceae</taxon>
        <taxon>Fragilariopsis</taxon>
    </lineage>
</organism>
<dbReference type="EMBL" id="KV784408">
    <property type="protein sequence ID" value="OEU06507.1"/>
    <property type="molecule type" value="Genomic_DNA"/>
</dbReference>
<accession>A0A1E7EKX3</accession>
<gene>
    <name evidence="2" type="ORF">FRACYDRAFT_254527</name>
</gene>
<protein>
    <submittedName>
        <fullName evidence="2">Uncharacterized protein</fullName>
    </submittedName>
</protein>
<reference evidence="2 3" key="1">
    <citation type="submission" date="2016-09" db="EMBL/GenBank/DDBJ databases">
        <title>Extensive genetic diversity and differential bi-allelic expression allows diatom success in the polar Southern Ocean.</title>
        <authorList>
            <consortium name="DOE Joint Genome Institute"/>
            <person name="Mock T."/>
            <person name="Otillar R.P."/>
            <person name="Strauss J."/>
            <person name="Dupont C."/>
            <person name="Frickenhaus S."/>
            <person name="Maumus F."/>
            <person name="Mcmullan M."/>
            <person name="Sanges R."/>
            <person name="Schmutz J."/>
            <person name="Toseland A."/>
            <person name="Valas R."/>
            <person name="Veluchamy A."/>
            <person name="Ward B.J."/>
            <person name="Allen A."/>
            <person name="Barry K."/>
            <person name="Falciatore A."/>
            <person name="Ferrante M."/>
            <person name="Fortunato A.E."/>
            <person name="Gloeckner G."/>
            <person name="Gruber A."/>
            <person name="Hipkin R."/>
            <person name="Janech M."/>
            <person name="Kroth P."/>
            <person name="Leese F."/>
            <person name="Lindquist E."/>
            <person name="Lyon B.R."/>
            <person name="Martin J."/>
            <person name="Mayer C."/>
            <person name="Parker M."/>
            <person name="Quesneville H."/>
            <person name="Raymond J."/>
            <person name="Uhlig C."/>
            <person name="Valentin K.U."/>
            <person name="Worden A.Z."/>
            <person name="Armbrust E.V."/>
            <person name="Bowler C."/>
            <person name="Green B."/>
            <person name="Moulton V."/>
            <person name="Van Oosterhout C."/>
            <person name="Grigoriev I."/>
        </authorList>
    </citation>
    <scope>NUCLEOTIDE SEQUENCE [LARGE SCALE GENOMIC DNA]</scope>
    <source>
        <strain evidence="2 3">CCMP1102</strain>
    </source>
</reference>
<feature type="compositionally biased region" description="Basic and acidic residues" evidence="1">
    <location>
        <begin position="84"/>
        <end position="109"/>
    </location>
</feature>
<dbReference type="AlphaFoldDB" id="A0A1E7EKX3"/>
<evidence type="ECO:0000256" key="1">
    <source>
        <dbReference type="SAM" id="MobiDB-lite"/>
    </source>
</evidence>
<evidence type="ECO:0000313" key="2">
    <source>
        <dbReference type="EMBL" id="OEU06507.1"/>
    </source>
</evidence>
<dbReference type="KEGG" id="fcy:FRACYDRAFT_254527"/>
<evidence type="ECO:0000313" key="3">
    <source>
        <dbReference type="Proteomes" id="UP000095751"/>
    </source>
</evidence>
<dbReference type="Proteomes" id="UP000095751">
    <property type="component" value="Unassembled WGS sequence"/>
</dbReference>
<dbReference type="InParanoid" id="A0A1E7EKX3"/>
<feature type="region of interest" description="Disordered" evidence="1">
    <location>
        <begin position="81"/>
        <end position="126"/>
    </location>
</feature>
<keyword evidence="3" id="KW-1185">Reference proteome</keyword>
<proteinExistence type="predicted"/>
<name>A0A1E7EKX3_9STRA</name>